<dbReference type="InterPro" id="IPR003959">
    <property type="entry name" value="ATPase_AAA_core"/>
</dbReference>
<protein>
    <submittedName>
        <fullName evidence="2">ATP-binding protein</fullName>
    </submittedName>
</protein>
<evidence type="ECO:0000259" key="1">
    <source>
        <dbReference type="Pfam" id="PF13304"/>
    </source>
</evidence>
<proteinExistence type="predicted"/>
<dbReference type="AlphaFoldDB" id="A0A7Y8JN96"/>
<dbReference type="RefSeq" id="WP_177076425.1">
    <property type="nucleotide sequence ID" value="NZ_JACARG010000010.1"/>
</dbReference>
<sequence length="432" mass="48780">MENLAINDFLSIKSANIELRRINVFIGPQAQGKSIISKLIYFFKEFPTEIYDSVVESKDKRQFDSSIKSKFEKIFPSYAWEKSQFIIVYNNDEYAIFVENKKVSNKYKFTITYTPNVNKALSAGRKVFASYLDFESESGLSGRSRPNIGKVIRDTVLSLMFRSHDQPRMEHVIYIPAGRSFFANLQKSLFSFISSNIPIDYFLKVFGSIYETTREPGFIKQSAKGRPKSVQKLVDDLLCGIYESEKGQDWIVGARGKVSLSNSSSGQQEVLPMAIVLSTWPYIISKAFVRSFVIEEPEAHLFPIAQAKVVALIAAAYNEDFAGGDFVITTHSPYILTAFNNLIQANNAVRSFADESASEVFEIIPGDQHIRYEDVSAYIVNQGNVTSILDEEYRLIQADAIDEVSEHFSATFEKLIGIEAKNNTSGEWDDLI</sequence>
<dbReference type="InterPro" id="IPR027417">
    <property type="entry name" value="P-loop_NTPase"/>
</dbReference>
<organism evidence="2 3">
    <name type="scientific">Pseudomonas yamanorum</name>
    <dbReference type="NCBI Taxonomy" id="515393"/>
    <lineage>
        <taxon>Bacteria</taxon>
        <taxon>Pseudomonadati</taxon>
        <taxon>Pseudomonadota</taxon>
        <taxon>Gammaproteobacteria</taxon>
        <taxon>Pseudomonadales</taxon>
        <taxon>Pseudomonadaceae</taxon>
        <taxon>Pseudomonas</taxon>
    </lineage>
</organism>
<dbReference type="PANTHER" id="PTHR43581:SF2">
    <property type="entry name" value="EXCINUCLEASE ATPASE SUBUNIT"/>
    <property type="match status" value="1"/>
</dbReference>
<dbReference type="Gene3D" id="3.40.50.300">
    <property type="entry name" value="P-loop containing nucleotide triphosphate hydrolases"/>
    <property type="match status" value="1"/>
</dbReference>
<reference evidence="2 3" key="1">
    <citation type="submission" date="2020-04" db="EMBL/GenBank/DDBJ databases">
        <title>Molecular characterization of pseudomonads from Agaricus bisporus reveal novel blotch 2 pathogens in Western Europe.</title>
        <authorList>
            <person name="Taparia T."/>
            <person name="Krijger M."/>
            <person name="Haynes E."/>
            <person name="Elpinstone J.G."/>
            <person name="Noble R."/>
            <person name="Van Der Wolf J."/>
        </authorList>
    </citation>
    <scope>NUCLEOTIDE SEQUENCE [LARGE SCALE GENOMIC DNA]</scope>
    <source>
        <strain evidence="2 3">IPO3782</strain>
    </source>
</reference>
<evidence type="ECO:0000313" key="3">
    <source>
        <dbReference type="Proteomes" id="UP000531950"/>
    </source>
</evidence>
<evidence type="ECO:0000313" key="2">
    <source>
        <dbReference type="EMBL" id="NWE12438.1"/>
    </source>
</evidence>
<dbReference type="PANTHER" id="PTHR43581">
    <property type="entry name" value="ATP/GTP PHOSPHATASE"/>
    <property type="match status" value="1"/>
</dbReference>
<dbReference type="InterPro" id="IPR051396">
    <property type="entry name" value="Bact_Antivir_Def_Nuclease"/>
</dbReference>
<keyword evidence="2" id="KW-0547">Nucleotide-binding</keyword>
<gene>
    <name evidence="2" type="ORF">HX822_05770</name>
</gene>
<dbReference type="EMBL" id="JACARG010000010">
    <property type="protein sequence ID" value="NWE12438.1"/>
    <property type="molecule type" value="Genomic_DNA"/>
</dbReference>
<comment type="caution">
    <text evidence="2">The sequence shown here is derived from an EMBL/GenBank/DDBJ whole genome shotgun (WGS) entry which is preliminary data.</text>
</comment>
<keyword evidence="2" id="KW-0067">ATP-binding</keyword>
<dbReference type="Proteomes" id="UP000531950">
    <property type="component" value="Unassembled WGS sequence"/>
</dbReference>
<name>A0A7Y8JN96_9PSED</name>
<feature type="domain" description="ATPase AAA-type core" evidence="1">
    <location>
        <begin position="22"/>
        <end position="336"/>
    </location>
</feature>
<dbReference type="SUPFAM" id="SSF52540">
    <property type="entry name" value="P-loop containing nucleoside triphosphate hydrolases"/>
    <property type="match status" value="1"/>
</dbReference>
<dbReference type="GO" id="GO:0005524">
    <property type="term" value="F:ATP binding"/>
    <property type="evidence" value="ECO:0007669"/>
    <property type="project" value="UniProtKB-KW"/>
</dbReference>
<dbReference type="Pfam" id="PF13304">
    <property type="entry name" value="AAA_21"/>
    <property type="match status" value="1"/>
</dbReference>
<accession>A0A7Y8JN96</accession>
<dbReference type="GO" id="GO:0016887">
    <property type="term" value="F:ATP hydrolysis activity"/>
    <property type="evidence" value="ECO:0007669"/>
    <property type="project" value="InterPro"/>
</dbReference>